<comment type="caution">
    <text evidence="2">The sequence shown here is derived from an EMBL/GenBank/DDBJ whole genome shotgun (WGS) entry which is preliminary data.</text>
</comment>
<dbReference type="OrthoDB" id="3440400at2759"/>
<evidence type="ECO:0000313" key="3">
    <source>
        <dbReference type="Proteomes" id="UP000777438"/>
    </source>
</evidence>
<gene>
    <name evidence="2" type="ORF">B0T10DRAFT_555540</name>
</gene>
<keyword evidence="3" id="KW-1185">Reference proteome</keyword>
<sequence length="96" mass="10614">MKVSSIATLLFAVGIIAMPWPPISPESASHRVITVNDDITVQFKVEKSADKSGADFSKLEACWMVCFSQQPKCPDGLRAKQFDECWTCCFGPENDL</sequence>
<feature type="signal peptide" evidence="1">
    <location>
        <begin position="1"/>
        <end position="25"/>
    </location>
</feature>
<dbReference type="EMBL" id="JAGPYM010000002">
    <property type="protein sequence ID" value="KAH6898206.1"/>
    <property type="molecule type" value="Genomic_DNA"/>
</dbReference>
<organism evidence="2 3">
    <name type="scientific">Thelonectria olida</name>
    <dbReference type="NCBI Taxonomy" id="1576542"/>
    <lineage>
        <taxon>Eukaryota</taxon>
        <taxon>Fungi</taxon>
        <taxon>Dikarya</taxon>
        <taxon>Ascomycota</taxon>
        <taxon>Pezizomycotina</taxon>
        <taxon>Sordariomycetes</taxon>
        <taxon>Hypocreomycetidae</taxon>
        <taxon>Hypocreales</taxon>
        <taxon>Nectriaceae</taxon>
        <taxon>Thelonectria</taxon>
    </lineage>
</organism>
<dbReference type="AlphaFoldDB" id="A0A9P9AVH1"/>
<evidence type="ECO:0000313" key="2">
    <source>
        <dbReference type="EMBL" id="KAH6898206.1"/>
    </source>
</evidence>
<proteinExistence type="predicted"/>
<protein>
    <submittedName>
        <fullName evidence="2">Uncharacterized protein</fullName>
    </submittedName>
</protein>
<name>A0A9P9AVH1_9HYPO</name>
<dbReference type="Proteomes" id="UP000777438">
    <property type="component" value="Unassembled WGS sequence"/>
</dbReference>
<reference evidence="2 3" key="1">
    <citation type="journal article" date="2021" name="Nat. Commun.">
        <title>Genetic determinants of endophytism in the Arabidopsis root mycobiome.</title>
        <authorList>
            <person name="Mesny F."/>
            <person name="Miyauchi S."/>
            <person name="Thiergart T."/>
            <person name="Pickel B."/>
            <person name="Atanasova L."/>
            <person name="Karlsson M."/>
            <person name="Huettel B."/>
            <person name="Barry K.W."/>
            <person name="Haridas S."/>
            <person name="Chen C."/>
            <person name="Bauer D."/>
            <person name="Andreopoulos W."/>
            <person name="Pangilinan J."/>
            <person name="LaButti K."/>
            <person name="Riley R."/>
            <person name="Lipzen A."/>
            <person name="Clum A."/>
            <person name="Drula E."/>
            <person name="Henrissat B."/>
            <person name="Kohler A."/>
            <person name="Grigoriev I.V."/>
            <person name="Martin F.M."/>
            <person name="Hacquard S."/>
        </authorList>
    </citation>
    <scope>NUCLEOTIDE SEQUENCE [LARGE SCALE GENOMIC DNA]</scope>
    <source>
        <strain evidence="2 3">MPI-CAGE-CH-0241</strain>
    </source>
</reference>
<accession>A0A9P9AVH1</accession>
<feature type="chain" id="PRO_5040490257" evidence="1">
    <location>
        <begin position="26"/>
        <end position="96"/>
    </location>
</feature>
<keyword evidence="1" id="KW-0732">Signal</keyword>
<evidence type="ECO:0000256" key="1">
    <source>
        <dbReference type="SAM" id="SignalP"/>
    </source>
</evidence>